<dbReference type="Gene3D" id="3.40.50.300">
    <property type="entry name" value="P-loop containing nucleotide triphosphate hydrolases"/>
    <property type="match status" value="1"/>
</dbReference>
<keyword evidence="3" id="KW-1185">Reference proteome</keyword>
<name>A0A8J5GQ75_ZINOF</name>
<dbReference type="EMBL" id="JACMSC010000009">
    <property type="protein sequence ID" value="KAG6508008.1"/>
    <property type="molecule type" value="Genomic_DNA"/>
</dbReference>
<gene>
    <name evidence="2" type="ORF">ZIOFF_033363</name>
</gene>
<reference evidence="2 3" key="1">
    <citation type="submission" date="2020-08" db="EMBL/GenBank/DDBJ databases">
        <title>Plant Genome Project.</title>
        <authorList>
            <person name="Zhang R.-G."/>
        </authorList>
    </citation>
    <scope>NUCLEOTIDE SEQUENCE [LARGE SCALE GENOMIC DNA]</scope>
    <source>
        <tissue evidence="2">Rhizome</tissue>
    </source>
</reference>
<evidence type="ECO:0000313" key="2">
    <source>
        <dbReference type="EMBL" id="KAG6508008.1"/>
    </source>
</evidence>
<dbReference type="SUPFAM" id="SSF52540">
    <property type="entry name" value="P-loop containing nucleoside triphosphate hydrolases"/>
    <property type="match status" value="1"/>
</dbReference>
<dbReference type="InterPro" id="IPR027417">
    <property type="entry name" value="P-loop_NTPase"/>
</dbReference>
<dbReference type="Pfam" id="PF00931">
    <property type="entry name" value="NB-ARC"/>
    <property type="match status" value="1"/>
</dbReference>
<dbReference type="InterPro" id="IPR002182">
    <property type="entry name" value="NB-ARC"/>
</dbReference>
<evidence type="ECO:0000259" key="1">
    <source>
        <dbReference type="Pfam" id="PF00931"/>
    </source>
</evidence>
<dbReference type="GO" id="GO:0043531">
    <property type="term" value="F:ADP binding"/>
    <property type="evidence" value="ECO:0007669"/>
    <property type="project" value="InterPro"/>
</dbReference>
<dbReference type="AlphaFoldDB" id="A0A8J5GQ75"/>
<organism evidence="2 3">
    <name type="scientific">Zingiber officinale</name>
    <name type="common">Ginger</name>
    <name type="synonym">Amomum zingiber</name>
    <dbReference type="NCBI Taxonomy" id="94328"/>
    <lineage>
        <taxon>Eukaryota</taxon>
        <taxon>Viridiplantae</taxon>
        <taxon>Streptophyta</taxon>
        <taxon>Embryophyta</taxon>
        <taxon>Tracheophyta</taxon>
        <taxon>Spermatophyta</taxon>
        <taxon>Magnoliopsida</taxon>
        <taxon>Liliopsida</taxon>
        <taxon>Zingiberales</taxon>
        <taxon>Zingiberaceae</taxon>
        <taxon>Zingiber</taxon>
    </lineage>
</organism>
<evidence type="ECO:0000313" key="3">
    <source>
        <dbReference type="Proteomes" id="UP000734854"/>
    </source>
</evidence>
<protein>
    <recommendedName>
        <fullName evidence="1">NB-ARC domain-containing protein</fullName>
    </recommendedName>
</protein>
<accession>A0A8J5GQ75</accession>
<comment type="caution">
    <text evidence="2">The sequence shown here is derived from an EMBL/GenBank/DDBJ whole genome shotgun (WGS) entry which is preliminary data.</text>
</comment>
<proteinExistence type="predicted"/>
<sequence>MDIAKSLELKTLQESDDERTCGDKLFSYLKNRNCLLLLDGIWEHLDLQLLGMAHSATKQGQQQQPRKAVVFTTLSETLCGRMKAEKKIKVKCLDPNHAWQLFKENSDGDRMFSAQIQESTPVLKNLLKNVQVFRSLLSPLLGPC</sequence>
<dbReference type="Proteomes" id="UP000734854">
    <property type="component" value="Unassembled WGS sequence"/>
</dbReference>
<feature type="domain" description="NB-ARC" evidence="1">
    <location>
        <begin position="2"/>
        <end position="104"/>
    </location>
</feature>